<keyword evidence="2" id="KW-1185">Reference proteome</keyword>
<proteinExistence type="predicted"/>
<name>A0A1E3Q687_LIPST</name>
<accession>A0A1E3Q687</accession>
<reference evidence="1 2" key="1">
    <citation type="journal article" date="2016" name="Proc. Natl. Acad. Sci. U.S.A.">
        <title>Comparative genomics of biotechnologically important yeasts.</title>
        <authorList>
            <person name="Riley R."/>
            <person name="Haridas S."/>
            <person name="Wolfe K.H."/>
            <person name="Lopes M.R."/>
            <person name="Hittinger C.T."/>
            <person name="Goeker M."/>
            <person name="Salamov A.A."/>
            <person name="Wisecaver J.H."/>
            <person name="Long T.M."/>
            <person name="Calvey C.H."/>
            <person name="Aerts A.L."/>
            <person name="Barry K.W."/>
            <person name="Choi C."/>
            <person name="Clum A."/>
            <person name="Coughlan A.Y."/>
            <person name="Deshpande S."/>
            <person name="Douglass A.P."/>
            <person name="Hanson S.J."/>
            <person name="Klenk H.-P."/>
            <person name="LaButti K.M."/>
            <person name="Lapidus A."/>
            <person name="Lindquist E.A."/>
            <person name="Lipzen A.M."/>
            <person name="Meier-Kolthoff J.P."/>
            <person name="Ohm R.A."/>
            <person name="Otillar R.P."/>
            <person name="Pangilinan J.L."/>
            <person name="Peng Y."/>
            <person name="Rokas A."/>
            <person name="Rosa C.A."/>
            <person name="Scheuner C."/>
            <person name="Sibirny A.A."/>
            <person name="Slot J.C."/>
            <person name="Stielow J.B."/>
            <person name="Sun H."/>
            <person name="Kurtzman C.P."/>
            <person name="Blackwell M."/>
            <person name="Grigoriev I.V."/>
            <person name="Jeffries T.W."/>
        </authorList>
    </citation>
    <scope>NUCLEOTIDE SEQUENCE [LARGE SCALE GENOMIC DNA]</scope>
    <source>
        <strain evidence="1 2">NRRL Y-11557</strain>
    </source>
</reference>
<sequence length="72" mass="8199">MVFCIKYSTAAQMSSWRFDLTSHTPCYCPLAGVVDQTNPRNCKTRTEMRRTGTSITLTRCGRDRLTRFAAAF</sequence>
<dbReference type="AlphaFoldDB" id="A0A1E3Q687"/>
<protein>
    <submittedName>
        <fullName evidence="1">Uncharacterized protein</fullName>
    </submittedName>
</protein>
<organism evidence="1 2">
    <name type="scientific">Lipomyces starkeyi NRRL Y-11557</name>
    <dbReference type="NCBI Taxonomy" id="675824"/>
    <lineage>
        <taxon>Eukaryota</taxon>
        <taxon>Fungi</taxon>
        <taxon>Dikarya</taxon>
        <taxon>Ascomycota</taxon>
        <taxon>Saccharomycotina</taxon>
        <taxon>Lipomycetes</taxon>
        <taxon>Lipomycetales</taxon>
        <taxon>Lipomycetaceae</taxon>
        <taxon>Lipomyces</taxon>
    </lineage>
</organism>
<dbReference type="EMBL" id="KV454295">
    <property type="protein sequence ID" value="ODQ72672.1"/>
    <property type="molecule type" value="Genomic_DNA"/>
</dbReference>
<evidence type="ECO:0000313" key="2">
    <source>
        <dbReference type="Proteomes" id="UP000094385"/>
    </source>
</evidence>
<gene>
    <name evidence="1" type="ORF">LIPSTDRAFT_304048</name>
</gene>
<evidence type="ECO:0000313" key="1">
    <source>
        <dbReference type="EMBL" id="ODQ72672.1"/>
    </source>
</evidence>
<dbReference type="Proteomes" id="UP000094385">
    <property type="component" value="Unassembled WGS sequence"/>
</dbReference>